<comment type="similarity">
    <text evidence="1">Belongs to the AHA1 family.</text>
</comment>
<dbReference type="Gene3D" id="3.30.530.20">
    <property type="match status" value="1"/>
</dbReference>
<evidence type="ECO:0000313" key="3">
    <source>
        <dbReference type="EMBL" id="RSZ65597.1"/>
    </source>
</evidence>
<keyword evidence="4" id="KW-1185">Reference proteome</keyword>
<proteinExistence type="inferred from homology"/>
<evidence type="ECO:0000313" key="4">
    <source>
        <dbReference type="Proteomes" id="UP000274907"/>
    </source>
</evidence>
<dbReference type="Pfam" id="PF08327">
    <property type="entry name" value="AHSA1"/>
    <property type="match status" value="1"/>
</dbReference>
<dbReference type="RefSeq" id="WP_126119692.1">
    <property type="nucleotide sequence ID" value="NZ_RXHJ01000002.1"/>
</dbReference>
<gene>
    <name evidence="3" type="ORF">EAH68_02270</name>
</gene>
<evidence type="ECO:0000256" key="1">
    <source>
        <dbReference type="ARBA" id="ARBA00006817"/>
    </source>
</evidence>
<name>A0A430I1W6_9CORY</name>
<dbReference type="AlphaFoldDB" id="A0A430I1W6"/>
<evidence type="ECO:0000259" key="2">
    <source>
        <dbReference type="Pfam" id="PF08327"/>
    </source>
</evidence>
<dbReference type="SUPFAM" id="SSF55961">
    <property type="entry name" value="Bet v1-like"/>
    <property type="match status" value="1"/>
</dbReference>
<protein>
    <recommendedName>
        <fullName evidence="2">Activator of Hsp90 ATPase homologue 1/2-like C-terminal domain-containing protein</fullName>
    </recommendedName>
</protein>
<dbReference type="InterPro" id="IPR013538">
    <property type="entry name" value="ASHA1/2-like_C"/>
</dbReference>
<feature type="domain" description="Activator of Hsp90 ATPase homologue 1/2-like C-terminal" evidence="2">
    <location>
        <begin position="31"/>
        <end position="138"/>
    </location>
</feature>
<dbReference type="Proteomes" id="UP000274907">
    <property type="component" value="Unassembled WGS sequence"/>
</dbReference>
<sequence>MNLLDQIPLVTRRVVREGAGVGVELSRTYPASEADLWDALTDPARLENWFETVSGALSEGGRFRLTDSGVAGTITTCTPERLLRLTWEDNDNLSTVEVTLSPADPGTRLTLTHLAPADEHWAVYGPAAGGIGWDSSLVALAFHMAMDTDTQEGEEETFIREVAHLWAQALANSGGDPAAARAQAERTIAFYLGE</sequence>
<dbReference type="InterPro" id="IPR023393">
    <property type="entry name" value="START-like_dom_sf"/>
</dbReference>
<dbReference type="EMBL" id="RXHJ01000002">
    <property type="protein sequence ID" value="RSZ65597.1"/>
    <property type="molecule type" value="Genomic_DNA"/>
</dbReference>
<comment type="caution">
    <text evidence="3">The sequence shown here is derived from an EMBL/GenBank/DDBJ whole genome shotgun (WGS) entry which is preliminary data.</text>
</comment>
<dbReference type="OrthoDB" id="4407001at2"/>
<accession>A0A430I1W6</accession>
<organism evidence="3 4">
    <name type="scientific">Corynebacterium hylobatis</name>
    <dbReference type="NCBI Taxonomy" id="1859290"/>
    <lineage>
        <taxon>Bacteria</taxon>
        <taxon>Bacillati</taxon>
        <taxon>Actinomycetota</taxon>
        <taxon>Actinomycetes</taxon>
        <taxon>Mycobacteriales</taxon>
        <taxon>Corynebacteriaceae</taxon>
        <taxon>Corynebacterium</taxon>
    </lineage>
</organism>
<reference evidence="3 4" key="1">
    <citation type="submission" date="2018-12" db="EMBL/GenBank/DDBJ databases">
        <title>YIM 101343 draft genome.</title>
        <authorList>
            <person name="Chen X."/>
        </authorList>
    </citation>
    <scope>NUCLEOTIDE SEQUENCE [LARGE SCALE GENOMIC DNA]</scope>
    <source>
        <strain evidence="3 4">YIM 101343</strain>
    </source>
</reference>